<evidence type="ECO:0000313" key="7">
    <source>
        <dbReference type="EMBL" id="RID90254.1"/>
    </source>
</evidence>
<dbReference type="Gene3D" id="3.50.50.60">
    <property type="entry name" value="FAD/NAD(P)-binding domain"/>
    <property type="match status" value="2"/>
</dbReference>
<comment type="cofactor">
    <cofactor evidence="1">
        <name>FAD</name>
        <dbReference type="ChEBI" id="CHEBI:57692"/>
    </cofactor>
</comment>
<dbReference type="PRINTS" id="PR00368">
    <property type="entry name" value="FADPNR"/>
</dbReference>
<dbReference type="AlphaFoldDB" id="A0A398BKP7"/>
<reference evidence="7 8" key="1">
    <citation type="submission" date="2018-09" db="EMBL/GenBank/DDBJ databases">
        <title>Gemmobacter lutimaris sp. nov., a marine bacterium isolated from tidal flat.</title>
        <authorList>
            <person name="Lee D.W."/>
            <person name="Yoo Y."/>
            <person name="Kim J.-J."/>
            <person name="Kim B.S."/>
        </authorList>
    </citation>
    <scope>NUCLEOTIDE SEQUENCE [LARGE SCALE GENOMIC DNA]</scope>
    <source>
        <strain evidence="7 8">YJ-T1-11</strain>
    </source>
</reference>
<dbReference type="GO" id="GO:0005737">
    <property type="term" value="C:cytoplasm"/>
    <property type="evidence" value="ECO:0007669"/>
    <property type="project" value="TreeGrafter"/>
</dbReference>
<sequence length="407" mass="43080">MSGIVVIGAGQAGASLVARLRGVGYGGQLTLIGAEPVPPYQRPPLSKAYLKGDMDPERLFVRPKNFYADNGIDLRLGQWVSDIDPAAKTLKVGGDVLAYSQLALTTGSIPRRLPARIGGSLGGVYVMRGLADIDAMAPEFVEGRRLLIVGGGYVGLEAAAVATSLGLEVTLIEAAPRILQRVASAATADYFRKLHTDHGVRVLESTKLDHLLGDDRVRAAVLADGREIAADFVLVGVGVEPATALAETAGLKVENGIWTDALGRTSDPSIWAAGDCASFPHSSGRMRLESVGHAIDHAECVAQNMVGTGMTYVAKPWFWSDQYDTKLQIAGLNSGYDQVVERLGQGGSASVWYFGGKRLLAVDAMNDPRAYMVGKRIIEAGQTVQPNLVRDPTTDLRTLAPSAIGSS</sequence>
<dbReference type="Proteomes" id="UP000266649">
    <property type="component" value="Unassembled WGS sequence"/>
</dbReference>
<evidence type="ECO:0000313" key="8">
    <source>
        <dbReference type="Proteomes" id="UP000266649"/>
    </source>
</evidence>
<name>A0A398BKP7_9RHOB</name>
<dbReference type="InterPro" id="IPR036188">
    <property type="entry name" value="FAD/NAD-bd_sf"/>
</dbReference>
<evidence type="ECO:0000259" key="5">
    <source>
        <dbReference type="Pfam" id="PF07992"/>
    </source>
</evidence>
<dbReference type="InterPro" id="IPR028202">
    <property type="entry name" value="Reductase_C"/>
</dbReference>
<feature type="domain" description="FAD/NAD(P)-binding" evidence="5">
    <location>
        <begin position="4"/>
        <end position="298"/>
    </location>
</feature>
<gene>
    <name evidence="7" type="ORF">D2N39_18840</name>
</gene>
<evidence type="ECO:0000256" key="1">
    <source>
        <dbReference type="ARBA" id="ARBA00001974"/>
    </source>
</evidence>
<dbReference type="PRINTS" id="PR00411">
    <property type="entry name" value="PNDRDTASEI"/>
</dbReference>
<feature type="domain" description="Reductase C-terminal" evidence="6">
    <location>
        <begin position="317"/>
        <end position="400"/>
    </location>
</feature>
<dbReference type="EMBL" id="QXXQ01000015">
    <property type="protein sequence ID" value="RID90254.1"/>
    <property type="molecule type" value="Genomic_DNA"/>
</dbReference>
<proteinExistence type="predicted"/>
<dbReference type="SUPFAM" id="SSF55424">
    <property type="entry name" value="FAD/NAD-linked reductases, dimerisation (C-terminal) domain"/>
    <property type="match status" value="1"/>
</dbReference>
<dbReference type="InterPro" id="IPR050446">
    <property type="entry name" value="FAD-oxidoreductase/Apoptosis"/>
</dbReference>
<dbReference type="InterPro" id="IPR023753">
    <property type="entry name" value="FAD/NAD-binding_dom"/>
</dbReference>
<evidence type="ECO:0000256" key="3">
    <source>
        <dbReference type="ARBA" id="ARBA00022827"/>
    </source>
</evidence>
<dbReference type="RefSeq" id="WP_119136344.1">
    <property type="nucleotide sequence ID" value="NZ_QXXQ01000015.1"/>
</dbReference>
<evidence type="ECO:0000256" key="4">
    <source>
        <dbReference type="ARBA" id="ARBA00023002"/>
    </source>
</evidence>
<organism evidence="7 8">
    <name type="scientific">Gemmobacter lutimaris</name>
    <dbReference type="NCBI Taxonomy" id="2306023"/>
    <lineage>
        <taxon>Bacteria</taxon>
        <taxon>Pseudomonadati</taxon>
        <taxon>Pseudomonadota</taxon>
        <taxon>Alphaproteobacteria</taxon>
        <taxon>Rhodobacterales</taxon>
        <taxon>Paracoccaceae</taxon>
        <taxon>Gemmobacter</taxon>
    </lineage>
</organism>
<keyword evidence="4" id="KW-0560">Oxidoreductase</keyword>
<evidence type="ECO:0000256" key="2">
    <source>
        <dbReference type="ARBA" id="ARBA00022630"/>
    </source>
</evidence>
<dbReference type="Pfam" id="PF14759">
    <property type="entry name" value="Reductase_C"/>
    <property type="match status" value="1"/>
</dbReference>
<dbReference type="Gene3D" id="3.30.390.30">
    <property type="match status" value="1"/>
</dbReference>
<dbReference type="PANTHER" id="PTHR43557:SF2">
    <property type="entry name" value="RIESKE DOMAIN-CONTAINING PROTEIN-RELATED"/>
    <property type="match status" value="1"/>
</dbReference>
<protein>
    <submittedName>
        <fullName evidence="7">Pyridine nucleotide-disulfide oxidoreductase</fullName>
    </submittedName>
</protein>
<dbReference type="PANTHER" id="PTHR43557">
    <property type="entry name" value="APOPTOSIS-INDUCING FACTOR 1"/>
    <property type="match status" value="1"/>
</dbReference>
<dbReference type="SUPFAM" id="SSF51905">
    <property type="entry name" value="FAD/NAD(P)-binding domain"/>
    <property type="match status" value="2"/>
</dbReference>
<comment type="caution">
    <text evidence="7">The sequence shown here is derived from an EMBL/GenBank/DDBJ whole genome shotgun (WGS) entry which is preliminary data.</text>
</comment>
<dbReference type="InterPro" id="IPR016156">
    <property type="entry name" value="FAD/NAD-linked_Rdtase_dimer_sf"/>
</dbReference>
<keyword evidence="3" id="KW-0274">FAD</keyword>
<keyword evidence="2" id="KW-0285">Flavoprotein</keyword>
<keyword evidence="8" id="KW-1185">Reference proteome</keyword>
<evidence type="ECO:0000259" key="6">
    <source>
        <dbReference type="Pfam" id="PF14759"/>
    </source>
</evidence>
<accession>A0A398BKP7</accession>
<dbReference type="GO" id="GO:0016651">
    <property type="term" value="F:oxidoreductase activity, acting on NAD(P)H"/>
    <property type="evidence" value="ECO:0007669"/>
    <property type="project" value="TreeGrafter"/>
</dbReference>
<dbReference type="OrthoDB" id="7809559at2"/>
<dbReference type="Pfam" id="PF07992">
    <property type="entry name" value="Pyr_redox_2"/>
    <property type="match status" value="1"/>
</dbReference>